<comment type="caution">
    <text evidence="2">The sequence shown here is derived from an EMBL/GenBank/DDBJ whole genome shotgun (WGS) entry which is preliminary data.</text>
</comment>
<dbReference type="EMBL" id="FOTV01000005">
    <property type="protein sequence ID" value="SFL60551.1"/>
    <property type="molecule type" value="Genomic_DNA"/>
</dbReference>
<sequence length="166" mass="18667">MNKFFILALISFFPFSLSASESDLRIIYGELDFYIPNNPVVVGYLGTDSEILIAKYSDEPGKDIVGFSLDKEVNTGGCRPEAFFRSVLSESEAECDGAAVESFRYVFMKNRDSGIWSGGDKEFFYFIGSDKSTVFVTEKGADSRTYKIESNFLSKERIKNIFSSHL</sequence>
<proteinExistence type="predicted"/>
<evidence type="ECO:0000313" key="2">
    <source>
        <dbReference type="EMBL" id="SFL60551.1"/>
    </source>
</evidence>
<evidence type="ECO:0000313" key="3">
    <source>
        <dbReference type="Proteomes" id="UP000199211"/>
    </source>
</evidence>
<keyword evidence="3" id="KW-1185">Reference proteome</keyword>
<gene>
    <name evidence="2" type="ORF">SAMN04487868_10510</name>
</gene>
<reference evidence="2 3" key="1">
    <citation type="submission" date="2016-10" db="EMBL/GenBank/DDBJ databases">
        <authorList>
            <person name="Varghese N."/>
            <person name="Submissions S."/>
        </authorList>
    </citation>
    <scope>NUCLEOTIDE SEQUENCE [LARGE SCALE GENOMIC DNA]</scope>
    <source>
        <strain evidence="2 3">DSM 26291</strain>
    </source>
</reference>
<accession>A0ABY1FLU7</accession>
<dbReference type="Proteomes" id="UP000199211">
    <property type="component" value="Unassembled WGS sequence"/>
</dbReference>
<dbReference type="RefSeq" id="WP_091641923.1">
    <property type="nucleotide sequence ID" value="NZ_FOTV01000005.1"/>
</dbReference>
<feature type="signal peptide" evidence="1">
    <location>
        <begin position="1"/>
        <end position="19"/>
    </location>
</feature>
<name>A0ABY1FLU7_9GAMM</name>
<protein>
    <submittedName>
        <fullName evidence="2">Uncharacterized protein</fullName>
    </submittedName>
</protein>
<feature type="chain" id="PRO_5045620750" evidence="1">
    <location>
        <begin position="20"/>
        <end position="166"/>
    </location>
</feature>
<keyword evidence="1" id="KW-0732">Signal</keyword>
<organism evidence="2 3">
    <name type="scientific">Marinobacter salarius</name>
    <dbReference type="NCBI Taxonomy" id="1420917"/>
    <lineage>
        <taxon>Bacteria</taxon>
        <taxon>Pseudomonadati</taxon>
        <taxon>Pseudomonadota</taxon>
        <taxon>Gammaproteobacteria</taxon>
        <taxon>Pseudomonadales</taxon>
        <taxon>Marinobacteraceae</taxon>
        <taxon>Marinobacter</taxon>
    </lineage>
</organism>
<evidence type="ECO:0000256" key="1">
    <source>
        <dbReference type="SAM" id="SignalP"/>
    </source>
</evidence>